<proteinExistence type="inferred from homology"/>
<dbReference type="SUPFAM" id="SSF52540">
    <property type="entry name" value="P-loop containing nucleoside triphosphate hydrolases"/>
    <property type="match status" value="2"/>
</dbReference>
<dbReference type="PANTHER" id="PTHR14143">
    <property type="entry name" value="INTERFERON-INDUCIBLE GTPASE FAMILY MEMBER"/>
    <property type="match status" value="1"/>
</dbReference>
<dbReference type="GeneID" id="72001667"/>
<dbReference type="RefSeq" id="XP_047775611.1">
    <property type="nucleotide sequence ID" value="XM_047920935.1"/>
</dbReference>
<dbReference type="Proteomes" id="UP000814176">
    <property type="component" value="Unassembled WGS sequence"/>
</dbReference>
<sequence>MALANVNDNRRLYAQDPYPIHDSRKAAHADLTRSVEADYRVAEDQRRRAGVQTRQAKHEKWEAERQKREAEEDVRRAIEERERAVAAVGAARQEQEQALQALQGANAVASRTLIEQEEAENNLRQGIRPVIVPTADESQAARERLGYEEGKFHVAIAGIAGSGKTSLVNAFRGLRNSDRDAAPTGVVETTSTIQRCPDPMPKRPIVWYDVPGAGTLSVPDWQYFTDQGLYALDCIIVLFDVRLTSTDIDILRDCARFGIPAYIVRSKALQHIRNLANDMPDTDTDEDEDDGGAGARGRAREYYIQETRASVAQNLDAADLPEQRIYLVDKDSLAKVVKGRLANDEIDETKLVDDIFVEAHRRLGAKAATAAREGKEEAERQLREGIRPIIVPTQAQYEAAKRRLGYQSGYFHFGVAGISGSGKSSLINALRGMRNKDKGAAPVAVVECTTEVTRYADPSSDMPYVWYDVPGAGTLKIPDWQYFTEQGLYILNCIMVIFDNRFTATDIAILRNCARFQIPSFIVRSKSAQHIRNLANDMSGGDDDGDDDADGGDLARARDRYIQDTRASVAGNLAEAGLLSQRVYVIDKDVLVKVVKGRPSRDCIDEEELLRDMFALADERDGGSQAVDA</sequence>
<feature type="compositionally biased region" description="Acidic residues" evidence="2">
    <location>
        <begin position="280"/>
        <end position="291"/>
    </location>
</feature>
<comment type="similarity">
    <text evidence="1">Belongs to the TRAFAC class dynamin-like GTPase superfamily. IRG family.</text>
</comment>
<gene>
    <name evidence="4" type="ORF">C8Q71DRAFT_713738</name>
</gene>
<feature type="domain" description="IRG-type G" evidence="3">
    <location>
        <begin position="150"/>
        <end position="330"/>
    </location>
</feature>
<dbReference type="Pfam" id="PF05049">
    <property type="entry name" value="IIGP"/>
    <property type="match status" value="2"/>
</dbReference>
<dbReference type="InterPro" id="IPR027417">
    <property type="entry name" value="P-loop_NTPase"/>
</dbReference>
<evidence type="ECO:0000313" key="4">
    <source>
        <dbReference type="EMBL" id="KAH9832845.1"/>
    </source>
</evidence>
<organism evidence="4 5">
    <name type="scientific">Rhodofomes roseus</name>
    <dbReference type="NCBI Taxonomy" id="34475"/>
    <lineage>
        <taxon>Eukaryota</taxon>
        <taxon>Fungi</taxon>
        <taxon>Dikarya</taxon>
        <taxon>Basidiomycota</taxon>
        <taxon>Agaricomycotina</taxon>
        <taxon>Agaricomycetes</taxon>
        <taxon>Polyporales</taxon>
        <taxon>Rhodofomes</taxon>
    </lineage>
</organism>
<evidence type="ECO:0000256" key="1">
    <source>
        <dbReference type="ARBA" id="ARBA00005429"/>
    </source>
</evidence>
<reference evidence="4 5" key="1">
    <citation type="journal article" date="2021" name="Environ. Microbiol.">
        <title>Gene family expansions and transcriptome signatures uncover fungal adaptations to wood decay.</title>
        <authorList>
            <person name="Hage H."/>
            <person name="Miyauchi S."/>
            <person name="Viragh M."/>
            <person name="Drula E."/>
            <person name="Min B."/>
            <person name="Chaduli D."/>
            <person name="Navarro D."/>
            <person name="Favel A."/>
            <person name="Norest M."/>
            <person name="Lesage-Meessen L."/>
            <person name="Balint B."/>
            <person name="Merenyi Z."/>
            <person name="de Eugenio L."/>
            <person name="Morin E."/>
            <person name="Martinez A.T."/>
            <person name="Baldrian P."/>
            <person name="Stursova M."/>
            <person name="Martinez M.J."/>
            <person name="Novotny C."/>
            <person name="Magnuson J.K."/>
            <person name="Spatafora J.W."/>
            <person name="Maurice S."/>
            <person name="Pangilinan J."/>
            <person name="Andreopoulos W."/>
            <person name="LaButti K."/>
            <person name="Hundley H."/>
            <person name="Na H."/>
            <person name="Kuo A."/>
            <person name="Barry K."/>
            <person name="Lipzen A."/>
            <person name="Henrissat B."/>
            <person name="Riley R."/>
            <person name="Ahrendt S."/>
            <person name="Nagy L.G."/>
            <person name="Grigoriev I.V."/>
            <person name="Martin F."/>
            <person name="Rosso M.N."/>
        </authorList>
    </citation>
    <scope>NUCLEOTIDE SEQUENCE [LARGE SCALE GENOMIC DNA]</scope>
    <source>
        <strain evidence="4 5">CIRM-BRFM 1785</strain>
    </source>
</reference>
<dbReference type="GO" id="GO:0016787">
    <property type="term" value="F:hydrolase activity"/>
    <property type="evidence" value="ECO:0007669"/>
    <property type="project" value="UniProtKB-KW"/>
</dbReference>
<dbReference type="Gene3D" id="3.40.50.300">
    <property type="entry name" value="P-loop containing nucleotide triphosphate hydrolases"/>
    <property type="match status" value="2"/>
</dbReference>
<dbReference type="PROSITE" id="PS51716">
    <property type="entry name" value="G_IRG"/>
    <property type="match status" value="2"/>
</dbReference>
<dbReference type="InterPro" id="IPR030385">
    <property type="entry name" value="G_IRG_dom"/>
</dbReference>
<feature type="compositionally biased region" description="Basic and acidic residues" evidence="2">
    <location>
        <begin position="56"/>
        <end position="70"/>
    </location>
</feature>
<evidence type="ECO:0000256" key="2">
    <source>
        <dbReference type="SAM" id="MobiDB-lite"/>
    </source>
</evidence>
<keyword evidence="5" id="KW-1185">Reference proteome</keyword>
<dbReference type="EMBL" id="JADCUA010000020">
    <property type="protein sequence ID" value="KAH9832845.1"/>
    <property type="molecule type" value="Genomic_DNA"/>
</dbReference>
<evidence type="ECO:0000313" key="5">
    <source>
        <dbReference type="Proteomes" id="UP000814176"/>
    </source>
</evidence>
<keyword evidence="4" id="KW-0378">Hydrolase</keyword>
<accession>A0ABQ8K7M2</accession>
<dbReference type="PANTHER" id="PTHR14143:SF1">
    <property type="entry name" value="IRG-TYPE G DOMAIN-CONTAINING PROTEIN"/>
    <property type="match status" value="1"/>
</dbReference>
<comment type="caution">
    <text evidence="4">The sequence shown here is derived from an EMBL/GenBank/DDBJ whole genome shotgun (WGS) entry which is preliminary data.</text>
</comment>
<feature type="domain" description="IRG-type G" evidence="3">
    <location>
        <begin position="409"/>
        <end position="613"/>
    </location>
</feature>
<dbReference type="InterPro" id="IPR007743">
    <property type="entry name" value="Immunity-related_GTPase-like"/>
</dbReference>
<feature type="region of interest" description="Disordered" evidence="2">
    <location>
        <begin position="44"/>
        <end position="70"/>
    </location>
</feature>
<protein>
    <submittedName>
        <fullName evidence="4">P-loop containing nucleoside triphosphate hydrolase protein</fullName>
    </submittedName>
</protein>
<evidence type="ECO:0000259" key="3">
    <source>
        <dbReference type="PROSITE" id="PS51716"/>
    </source>
</evidence>
<feature type="region of interest" description="Disordered" evidence="2">
    <location>
        <begin position="277"/>
        <end position="296"/>
    </location>
</feature>
<name>A0ABQ8K7M2_9APHY</name>